<dbReference type="RefSeq" id="WP_254086989.1">
    <property type="nucleotide sequence ID" value="NZ_JAHESE010000033.1"/>
</dbReference>
<evidence type="ECO:0000256" key="1">
    <source>
        <dbReference type="SAM" id="Phobius"/>
    </source>
</evidence>
<proteinExistence type="predicted"/>
<reference evidence="2 3" key="1">
    <citation type="submission" date="2021-05" db="EMBL/GenBank/DDBJ databases">
        <title>A Polyphasic approach of four new species of the genus Ohtaekwangia: Ohtaekwangia histidinii sp. nov., Ohtaekwangia cretensis sp. nov., Ohtaekwangia indiensis sp. nov., Ohtaekwangia reichenbachii sp. nov. from diverse environment.</title>
        <authorList>
            <person name="Octaviana S."/>
        </authorList>
    </citation>
    <scope>NUCLEOTIDE SEQUENCE [LARGE SCALE GENOMIC DNA]</scope>
    <source>
        <strain evidence="2 3">PWU5</strain>
    </source>
</reference>
<accession>A0AAP2E3I3</accession>
<gene>
    <name evidence="2" type="ORF">KK062_24440</name>
</gene>
<protein>
    <submittedName>
        <fullName evidence="2">Uncharacterized protein</fullName>
    </submittedName>
</protein>
<keyword evidence="3" id="KW-1185">Reference proteome</keyword>
<organism evidence="2 3">
    <name type="scientific">Dawidia cretensis</name>
    <dbReference type="NCBI Taxonomy" id="2782350"/>
    <lineage>
        <taxon>Bacteria</taxon>
        <taxon>Pseudomonadati</taxon>
        <taxon>Bacteroidota</taxon>
        <taxon>Cytophagia</taxon>
        <taxon>Cytophagales</taxon>
        <taxon>Chryseotaleaceae</taxon>
        <taxon>Dawidia</taxon>
    </lineage>
</organism>
<sequence>MKYQKYLKYAKYLLIFFIIVVGLSMYGKYNLKRRHPPFILEKLESMQQDESLLDSIGGYRSFEYFFNKNDYQLGDTLSYRIVIKGGSRDAIYKGFQAKNDKGEWELKKGTFVIK</sequence>
<dbReference type="Proteomes" id="UP001319080">
    <property type="component" value="Unassembled WGS sequence"/>
</dbReference>
<dbReference type="EMBL" id="JAHESE010000033">
    <property type="protein sequence ID" value="MBT1711414.1"/>
    <property type="molecule type" value="Genomic_DNA"/>
</dbReference>
<name>A0AAP2E3I3_9BACT</name>
<keyword evidence="1" id="KW-0472">Membrane</keyword>
<dbReference type="AlphaFoldDB" id="A0AAP2E3I3"/>
<evidence type="ECO:0000313" key="3">
    <source>
        <dbReference type="Proteomes" id="UP001319080"/>
    </source>
</evidence>
<comment type="caution">
    <text evidence="2">The sequence shown here is derived from an EMBL/GenBank/DDBJ whole genome shotgun (WGS) entry which is preliminary data.</text>
</comment>
<keyword evidence="1" id="KW-1133">Transmembrane helix</keyword>
<keyword evidence="1" id="KW-0812">Transmembrane</keyword>
<evidence type="ECO:0000313" key="2">
    <source>
        <dbReference type="EMBL" id="MBT1711414.1"/>
    </source>
</evidence>
<feature type="transmembrane region" description="Helical" evidence="1">
    <location>
        <begin position="12"/>
        <end position="29"/>
    </location>
</feature>